<dbReference type="AlphaFoldDB" id="A0A1Y1ICA7"/>
<dbReference type="GO" id="GO:0008168">
    <property type="term" value="F:methyltransferase activity"/>
    <property type="evidence" value="ECO:0007669"/>
    <property type="project" value="UniProtKB-KW"/>
</dbReference>
<name>A0A1Y1ICA7_KLENI</name>
<evidence type="ECO:0000313" key="16">
    <source>
        <dbReference type="Proteomes" id="UP000054558"/>
    </source>
</evidence>
<evidence type="ECO:0000256" key="5">
    <source>
        <dbReference type="ARBA" id="ARBA00022679"/>
    </source>
</evidence>
<evidence type="ECO:0000313" key="15">
    <source>
        <dbReference type="EMBL" id="GAQ87602.1"/>
    </source>
</evidence>
<gene>
    <name evidence="15" type="ORF">KFL_003640040</name>
</gene>
<dbReference type="OrthoDB" id="3685at2759"/>
<keyword evidence="7" id="KW-0547">Nucleotide-binding</keyword>
<proteinExistence type="inferred from homology"/>
<dbReference type="Proteomes" id="UP000054558">
    <property type="component" value="Unassembled WGS sequence"/>
</dbReference>
<organism evidence="15 16">
    <name type="scientific">Klebsormidium nitens</name>
    <name type="common">Green alga</name>
    <name type="synonym">Ulothrix nitens</name>
    <dbReference type="NCBI Taxonomy" id="105231"/>
    <lineage>
        <taxon>Eukaryota</taxon>
        <taxon>Viridiplantae</taxon>
        <taxon>Streptophyta</taxon>
        <taxon>Klebsormidiophyceae</taxon>
        <taxon>Klebsormidiales</taxon>
        <taxon>Klebsormidiaceae</taxon>
        <taxon>Klebsormidium</taxon>
    </lineage>
</organism>
<dbReference type="InterPro" id="IPR051305">
    <property type="entry name" value="tRNA_2-thiouridylase_MnmA"/>
</dbReference>
<dbReference type="InterPro" id="IPR046884">
    <property type="entry name" value="MnmA-like_central"/>
</dbReference>
<dbReference type="Pfam" id="PF20259">
    <property type="entry name" value="tRNA_Me_trans_M"/>
    <property type="match status" value="1"/>
</dbReference>
<keyword evidence="16" id="KW-1185">Reference proteome</keyword>
<dbReference type="GO" id="GO:0061708">
    <property type="term" value="F:tRNA-5-taurinomethyluridine 2-sulfurtransferase"/>
    <property type="evidence" value="ECO:0007669"/>
    <property type="project" value="UniProtKB-EC"/>
</dbReference>
<keyword evidence="6" id="KW-0819">tRNA processing</keyword>
<dbReference type="GO" id="GO:0000049">
    <property type="term" value="F:tRNA binding"/>
    <property type="evidence" value="ECO:0007669"/>
    <property type="project" value="UniProtKB-KW"/>
</dbReference>
<feature type="domain" description="tRNA-specific 2-thiouridylase MnmA-like C-terminal" evidence="13">
    <location>
        <begin position="523"/>
        <end position="565"/>
    </location>
</feature>
<dbReference type="GO" id="GO:0008033">
    <property type="term" value="P:tRNA processing"/>
    <property type="evidence" value="ECO:0007669"/>
    <property type="project" value="UniProtKB-KW"/>
</dbReference>
<feature type="domain" description="tRNA-specific 2-thiouridylase MnmA-like central" evidence="14">
    <location>
        <begin position="392"/>
        <end position="454"/>
    </location>
</feature>
<evidence type="ECO:0000256" key="7">
    <source>
        <dbReference type="ARBA" id="ARBA00022741"/>
    </source>
</evidence>
<dbReference type="PANTHER" id="PTHR43052">
    <property type="match status" value="1"/>
</dbReference>
<dbReference type="InterPro" id="IPR004506">
    <property type="entry name" value="MnmA-like"/>
</dbReference>
<evidence type="ECO:0000256" key="3">
    <source>
        <dbReference type="ARBA" id="ARBA00011953"/>
    </source>
</evidence>
<dbReference type="STRING" id="105231.A0A1Y1ICA7"/>
<accession>A0A1Y1ICA7</accession>
<evidence type="ECO:0000256" key="2">
    <source>
        <dbReference type="ARBA" id="ARBA00006191"/>
    </source>
</evidence>
<evidence type="ECO:0000256" key="1">
    <source>
        <dbReference type="ARBA" id="ARBA00003986"/>
    </source>
</evidence>
<evidence type="ECO:0000256" key="6">
    <source>
        <dbReference type="ARBA" id="ARBA00022694"/>
    </source>
</evidence>
<dbReference type="EMBL" id="DF237313">
    <property type="protein sequence ID" value="GAQ87602.1"/>
    <property type="molecule type" value="Genomic_DNA"/>
</dbReference>
<dbReference type="Pfam" id="PF03054">
    <property type="entry name" value="tRNA_Me_trans"/>
    <property type="match status" value="1"/>
</dbReference>
<evidence type="ECO:0000259" key="14">
    <source>
        <dbReference type="Pfam" id="PF20259"/>
    </source>
</evidence>
<evidence type="ECO:0000259" key="13">
    <source>
        <dbReference type="Pfam" id="PF20258"/>
    </source>
</evidence>
<keyword evidence="15" id="KW-0489">Methyltransferase</keyword>
<dbReference type="SUPFAM" id="SSF52402">
    <property type="entry name" value="Adenine nucleotide alpha hydrolases-like"/>
    <property type="match status" value="1"/>
</dbReference>
<dbReference type="Gene3D" id="2.30.30.280">
    <property type="entry name" value="Adenine nucleotide alpha hydrolases-like domains"/>
    <property type="match status" value="1"/>
</dbReference>
<dbReference type="Gene3D" id="3.40.50.620">
    <property type="entry name" value="HUPs"/>
    <property type="match status" value="1"/>
</dbReference>
<keyword evidence="9" id="KW-0694">RNA-binding</keyword>
<comment type="catalytic activity">
    <reaction evidence="11">
        <text>5-taurinomethyluridine(34) in tRNA + S-sulfanyl-L-cysteinyl-[protein] + AH2 + ATP = 5-taurinomethyl-2-thiouridine(34) in tRNA + L-cysteinyl-[protein] + A + AMP + diphosphate + H(+)</text>
        <dbReference type="Rhea" id="RHEA:47040"/>
        <dbReference type="Rhea" id="RHEA-COMP:10131"/>
        <dbReference type="Rhea" id="RHEA-COMP:11726"/>
        <dbReference type="Rhea" id="RHEA-COMP:11732"/>
        <dbReference type="Rhea" id="RHEA-COMP:11733"/>
        <dbReference type="ChEBI" id="CHEBI:13193"/>
        <dbReference type="ChEBI" id="CHEBI:15378"/>
        <dbReference type="ChEBI" id="CHEBI:17499"/>
        <dbReference type="ChEBI" id="CHEBI:29950"/>
        <dbReference type="ChEBI" id="CHEBI:30616"/>
        <dbReference type="ChEBI" id="CHEBI:33019"/>
        <dbReference type="ChEBI" id="CHEBI:61963"/>
        <dbReference type="ChEBI" id="CHEBI:87171"/>
        <dbReference type="ChEBI" id="CHEBI:87172"/>
        <dbReference type="ChEBI" id="CHEBI:456215"/>
        <dbReference type="EC" id="2.8.1.14"/>
    </reaction>
</comment>
<dbReference type="InterPro" id="IPR014729">
    <property type="entry name" value="Rossmann-like_a/b/a_fold"/>
</dbReference>
<dbReference type="PANTHER" id="PTHR43052:SF1">
    <property type="entry name" value="TRNA-5-TAURINOMETHYLURIDINE 2-SULFURTRANSFERASE"/>
    <property type="match status" value="1"/>
</dbReference>
<dbReference type="InterPro" id="IPR023382">
    <property type="entry name" value="MnmA-like_central_sf"/>
</dbReference>
<dbReference type="NCBIfam" id="NF001138">
    <property type="entry name" value="PRK00143.1"/>
    <property type="match status" value="1"/>
</dbReference>
<dbReference type="CDD" id="cd01998">
    <property type="entry name" value="MnmA_TRMU-like"/>
    <property type="match status" value="1"/>
</dbReference>
<sequence>MDVSRCWRGQLCDIRSLSASGMLPAGSENIPKTLNKCAPFFGGVQGVARSRLLGQACSGALINTFCPPFHPRPTVVAKLRLSSLARAEVKDLSASSAFSTTTLTSATLPEQLAGATASTGNGQTLSCSLQKSSPQVAAATPTSRADVDVIYTPEPSTSGRDDSPGSDGTRWLQERAELLKCAEGGEKLRVAVLLSGGVDSSVALRLLKAVGHQCTAFYLKIWFQEDFRNFWAECPWEEDLGYAEAVCRQAGVELRVVHLTNEYWSRVVSHCVSEIQAGRTPNPDMLCNSRVKFGAFYDSIDFREFDRVASGHYARVERGEGEVKLALCADEWKDQTYFLSHLSQAQLRRALFPLGNLPKAEVRQVAEALELPNRARKDSQGICFLGKVKFSEFIAQHLGERHGWLLEAESGDKLGTHRGFWFYTIGQRQGIHLSGGPWYVVSKDPITNVVFVSRHYYSEDKARRSFRAGGFSWVGGLPRADLDQRELLCKVRHGPRFHRCTLRWEDAENPGTSGTGVNAGADEPAQIGAVRDRVLITLAEDDQGLAAGQYVAMYADGYCAGSGVILEAIDEGGSDHVSPEARHAALTAGEVDLKAFAKYQAGAKGRKNRKGLESSPKGGDLDSLVGLKQLQTAKGSDQLLLRS</sequence>
<dbReference type="Gene3D" id="2.40.30.10">
    <property type="entry name" value="Translation factors"/>
    <property type="match status" value="1"/>
</dbReference>
<dbReference type="NCBIfam" id="TIGR00420">
    <property type="entry name" value="trmU"/>
    <property type="match status" value="1"/>
</dbReference>
<evidence type="ECO:0000256" key="11">
    <source>
        <dbReference type="ARBA" id="ARBA00049564"/>
    </source>
</evidence>
<evidence type="ECO:0000256" key="9">
    <source>
        <dbReference type="ARBA" id="ARBA00022884"/>
    </source>
</evidence>
<keyword evidence="10" id="KW-1015">Disulfide bond</keyword>
<dbReference type="GO" id="GO:0005524">
    <property type="term" value="F:ATP binding"/>
    <property type="evidence" value="ECO:0007669"/>
    <property type="project" value="UniProtKB-KW"/>
</dbReference>
<protein>
    <recommendedName>
        <fullName evidence="3">tRNA-5-taurinomethyluridine 2-sulfurtransferase</fullName>
        <ecNumber evidence="3">2.8.1.14</ecNumber>
    </recommendedName>
</protein>
<comment type="function">
    <text evidence="1">Catalyzes the 2-thiolation of uridine at the wobble position (U34) of mitochondrial tRNA(Lys), tRNA(Glu) and tRNA(Gln). Required for the formation of 5-taurinomethyl-2-thiouridine (tm5s2U) of mitochondrial tRNA(Lys), tRNA(Glu), and tRNA(Gln) at the wobble position. ATP is required to activate the C2 atom of the wobble base.</text>
</comment>
<feature type="region of interest" description="Disordered" evidence="12">
    <location>
        <begin position="138"/>
        <end position="169"/>
    </location>
</feature>
<dbReference type="EC" id="2.8.1.14" evidence="3"/>
<evidence type="ECO:0000256" key="4">
    <source>
        <dbReference type="ARBA" id="ARBA00022555"/>
    </source>
</evidence>
<dbReference type="Pfam" id="PF20258">
    <property type="entry name" value="tRNA_Me_trans_C"/>
    <property type="match status" value="1"/>
</dbReference>
<evidence type="ECO:0000256" key="10">
    <source>
        <dbReference type="ARBA" id="ARBA00023157"/>
    </source>
</evidence>
<dbReference type="InterPro" id="IPR046885">
    <property type="entry name" value="MnmA-like_C"/>
</dbReference>
<keyword evidence="8" id="KW-0067">ATP-binding</keyword>
<evidence type="ECO:0000256" key="8">
    <source>
        <dbReference type="ARBA" id="ARBA00022840"/>
    </source>
</evidence>
<reference evidence="15 16" key="1">
    <citation type="journal article" date="2014" name="Nat. Commun.">
        <title>Klebsormidium flaccidum genome reveals primary factors for plant terrestrial adaptation.</title>
        <authorList>
            <person name="Hori K."/>
            <person name="Maruyama F."/>
            <person name="Fujisawa T."/>
            <person name="Togashi T."/>
            <person name="Yamamoto N."/>
            <person name="Seo M."/>
            <person name="Sato S."/>
            <person name="Yamada T."/>
            <person name="Mori H."/>
            <person name="Tajima N."/>
            <person name="Moriyama T."/>
            <person name="Ikeuchi M."/>
            <person name="Watanabe M."/>
            <person name="Wada H."/>
            <person name="Kobayashi K."/>
            <person name="Saito M."/>
            <person name="Masuda T."/>
            <person name="Sasaki-Sekimoto Y."/>
            <person name="Mashiguchi K."/>
            <person name="Awai K."/>
            <person name="Shimojima M."/>
            <person name="Masuda S."/>
            <person name="Iwai M."/>
            <person name="Nobusawa T."/>
            <person name="Narise T."/>
            <person name="Kondo S."/>
            <person name="Saito H."/>
            <person name="Sato R."/>
            <person name="Murakawa M."/>
            <person name="Ihara Y."/>
            <person name="Oshima-Yamada Y."/>
            <person name="Ohtaka K."/>
            <person name="Satoh M."/>
            <person name="Sonobe K."/>
            <person name="Ishii M."/>
            <person name="Ohtani R."/>
            <person name="Kanamori-Sato M."/>
            <person name="Honoki R."/>
            <person name="Miyazaki D."/>
            <person name="Mochizuki H."/>
            <person name="Umetsu J."/>
            <person name="Higashi K."/>
            <person name="Shibata D."/>
            <person name="Kamiya Y."/>
            <person name="Sato N."/>
            <person name="Nakamura Y."/>
            <person name="Tabata S."/>
            <person name="Ida S."/>
            <person name="Kurokawa K."/>
            <person name="Ohta H."/>
        </authorList>
    </citation>
    <scope>NUCLEOTIDE SEQUENCE [LARGE SCALE GENOMIC DNA]</scope>
    <source>
        <strain evidence="15 16">NIES-2285</strain>
    </source>
</reference>
<comment type="similarity">
    <text evidence="2">Belongs to the MnmA/TRMU family.</text>
</comment>
<dbReference type="OMA" id="FYDSITH"/>
<keyword evidence="5 15" id="KW-0808">Transferase</keyword>
<dbReference type="GO" id="GO:0032259">
    <property type="term" value="P:methylation"/>
    <property type="evidence" value="ECO:0007669"/>
    <property type="project" value="UniProtKB-KW"/>
</dbReference>
<evidence type="ECO:0000256" key="12">
    <source>
        <dbReference type="SAM" id="MobiDB-lite"/>
    </source>
</evidence>
<keyword evidence="4" id="KW-0820">tRNA-binding</keyword>
<feature type="region of interest" description="Disordered" evidence="12">
    <location>
        <begin position="604"/>
        <end position="623"/>
    </location>
</feature>